<reference evidence="1" key="1">
    <citation type="submission" date="2021-04" db="EMBL/GenBank/DDBJ databases">
        <title>Pseudaminobacter soli sp. nov., isolated from paddy soil contaminated by heavy metals.</title>
        <authorList>
            <person name="Zhang K."/>
        </authorList>
    </citation>
    <scope>NUCLEOTIDE SEQUENCE</scope>
    <source>
        <strain evidence="1">19-2017</strain>
    </source>
</reference>
<organism evidence="1 2">
    <name type="scientific">Pseudaminobacter soli</name>
    <name type="common">ex Zhang et al. 2022</name>
    <dbReference type="NCBI Taxonomy" id="2831468"/>
    <lineage>
        <taxon>Bacteria</taxon>
        <taxon>Pseudomonadati</taxon>
        <taxon>Pseudomonadota</taxon>
        <taxon>Alphaproteobacteria</taxon>
        <taxon>Hyphomicrobiales</taxon>
        <taxon>Phyllobacteriaceae</taxon>
        <taxon>Pseudaminobacter</taxon>
    </lineage>
</organism>
<sequence>MKTKRFHRPVIIQLGRIDRDRVVTSVDDAGRILLSDWQHEDEERQRAMSACLAVIKGEQPASFARRAFVEAAKSARVLLSE</sequence>
<dbReference type="RefSeq" id="WP_188256791.1">
    <property type="nucleotide sequence ID" value="NZ_JABVCF010000012.1"/>
</dbReference>
<comment type="caution">
    <text evidence="1">The sequence shown here is derived from an EMBL/GenBank/DDBJ whole genome shotgun (WGS) entry which is preliminary data.</text>
</comment>
<proteinExistence type="predicted"/>
<dbReference type="Gene3D" id="6.10.250.730">
    <property type="match status" value="1"/>
</dbReference>
<dbReference type="Proteomes" id="UP000680348">
    <property type="component" value="Unassembled WGS sequence"/>
</dbReference>
<accession>A0A942E199</accession>
<keyword evidence="2" id="KW-1185">Reference proteome</keyword>
<name>A0A942E199_9HYPH</name>
<dbReference type="Pfam" id="PF06169">
    <property type="entry name" value="DUF982"/>
    <property type="match status" value="1"/>
</dbReference>
<evidence type="ECO:0000313" key="2">
    <source>
        <dbReference type="Proteomes" id="UP000680348"/>
    </source>
</evidence>
<dbReference type="InterPro" id="IPR010385">
    <property type="entry name" value="DUF982"/>
</dbReference>
<protein>
    <submittedName>
        <fullName evidence="1">DUF982 domain-containing protein</fullName>
    </submittedName>
</protein>
<gene>
    <name evidence="1" type="ORF">KEU06_21810</name>
</gene>
<dbReference type="EMBL" id="JAGWCR010000012">
    <property type="protein sequence ID" value="MBS3651253.1"/>
    <property type="molecule type" value="Genomic_DNA"/>
</dbReference>
<dbReference type="AlphaFoldDB" id="A0A942E199"/>
<evidence type="ECO:0000313" key="1">
    <source>
        <dbReference type="EMBL" id="MBS3651253.1"/>
    </source>
</evidence>